<reference evidence="6 7" key="1">
    <citation type="submission" date="2015-01" db="EMBL/GenBank/DDBJ databases">
        <title>The Genome Sequence of Ochroconis gallopava CBS43764.</title>
        <authorList>
            <consortium name="The Broad Institute Genomics Platform"/>
            <person name="Cuomo C."/>
            <person name="de Hoog S."/>
            <person name="Gorbushina A."/>
            <person name="Stielow B."/>
            <person name="Teixiera M."/>
            <person name="Abouelleil A."/>
            <person name="Chapman S.B."/>
            <person name="Priest M."/>
            <person name="Young S.K."/>
            <person name="Wortman J."/>
            <person name="Nusbaum C."/>
            <person name="Birren B."/>
        </authorList>
    </citation>
    <scope>NUCLEOTIDE SEQUENCE [LARGE SCALE GENOMIC DNA]</scope>
    <source>
        <strain evidence="6 7">CBS 43764</strain>
    </source>
</reference>
<feature type="region of interest" description="Disordered" evidence="4">
    <location>
        <begin position="944"/>
        <end position="987"/>
    </location>
</feature>
<dbReference type="OrthoDB" id="159449at2759"/>
<dbReference type="FunFam" id="1.10.8.270:FF:000001">
    <property type="entry name" value="TBC1 domain family member 1"/>
    <property type="match status" value="1"/>
</dbReference>
<dbReference type="Gene3D" id="1.10.472.80">
    <property type="entry name" value="Ypt/Rab-GAP domain of gyp1p, domain 3"/>
    <property type="match status" value="1"/>
</dbReference>
<feature type="compositionally biased region" description="Low complexity" evidence="4">
    <location>
        <begin position="575"/>
        <end position="590"/>
    </location>
</feature>
<feature type="region of interest" description="Disordered" evidence="4">
    <location>
        <begin position="551"/>
        <end position="629"/>
    </location>
</feature>
<evidence type="ECO:0000259" key="5">
    <source>
        <dbReference type="PROSITE" id="PS50086"/>
    </source>
</evidence>
<feature type="compositionally biased region" description="Polar residues" evidence="4">
    <location>
        <begin position="612"/>
        <end position="625"/>
    </location>
</feature>
<proteinExistence type="predicted"/>
<feature type="compositionally biased region" description="Low complexity" evidence="4">
    <location>
        <begin position="949"/>
        <end position="987"/>
    </location>
</feature>
<dbReference type="InterPro" id="IPR050302">
    <property type="entry name" value="Rab_GAP_TBC_domain"/>
</dbReference>
<evidence type="ECO:0000313" key="6">
    <source>
        <dbReference type="EMBL" id="KIW04002.1"/>
    </source>
</evidence>
<dbReference type="FunFam" id="1.10.10.750:FF:000003">
    <property type="entry name" value="GTPase activating protein (Evi5)"/>
    <property type="match status" value="1"/>
</dbReference>
<feature type="region of interest" description="Disordered" evidence="4">
    <location>
        <begin position="798"/>
        <end position="868"/>
    </location>
</feature>
<dbReference type="InterPro" id="IPR035969">
    <property type="entry name" value="Rab-GAP_TBC_sf"/>
</dbReference>
<dbReference type="HOGENOM" id="CLU_005062_1_0_1"/>
<gene>
    <name evidence="6" type="ORF">PV09_04829</name>
</gene>
<dbReference type="EMBL" id="KN847542">
    <property type="protein sequence ID" value="KIW04002.1"/>
    <property type="molecule type" value="Genomic_DNA"/>
</dbReference>
<dbReference type="FunFam" id="1.10.472.80:FF:000027">
    <property type="entry name" value="GTPase activating protein (Evi5)"/>
    <property type="match status" value="1"/>
</dbReference>
<evidence type="ECO:0000256" key="2">
    <source>
        <dbReference type="ARBA" id="ARBA00023054"/>
    </source>
</evidence>
<evidence type="ECO:0000256" key="3">
    <source>
        <dbReference type="SAM" id="Coils"/>
    </source>
</evidence>
<protein>
    <recommendedName>
        <fullName evidence="5">Rab-GAP TBC domain-containing protein</fullName>
    </recommendedName>
</protein>
<feature type="compositionally biased region" description="Polar residues" evidence="4">
    <location>
        <begin position="813"/>
        <end position="841"/>
    </location>
</feature>
<dbReference type="Gene3D" id="1.10.8.270">
    <property type="entry name" value="putative rabgap domain of human tbc1 domain family member 14 like domains"/>
    <property type="match status" value="1"/>
</dbReference>
<feature type="compositionally biased region" description="Polar residues" evidence="4">
    <location>
        <begin position="849"/>
        <end position="868"/>
    </location>
</feature>
<dbReference type="InParanoid" id="A0A0D1YTP9"/>
<keyword evidence="1" id="KW-0343">GTPase activation</keyword>
<evidence type="ECO:0000256" key="4">
    <source>
        <dbReference type="SAM" id="MobiDB-lite"/>
    </source>
</evidence>
<evidence type="ECO:0000256" key="1">
    <source>
        <dbReference type="ARBA" id="ARBA00022468"/>
    </source>
</evidence>
<dbReference type="AlphaFoldDB" id="A0A0D1YTP9"/>
<dbReference type="VEuPathDB" id="FungiDB:PV09_04829"/>
<dbReference type="GeneID" id="27312802"/>
<feature type="compositionally biased region" description="Basic and acidic residues" evidence="4">
    <location>
        <begin position="70"/>
        <end position="86"/>
    </location>
</feature>
<dbReference type="Proteomes" id="UP000053259">
    <property type="component" value="Unassembled WGS sequence"/>
</dbReference>
<feature type="region of interest" description="Disordered" evidence="4">
    <location>
        <begin position="1"/>
        <end position="133"/>
    </location>
</feature>
<dbReference type="PANTHER" id="PTHR47219">
    <property type="entry name" value="RAB GTPASE-ACTIVATING PROTEIN 1-LIKE"/>
    <property type="match status" value="1"/>
</dbReference>
<keyword evidence="2 3" id="KW-0175">Coiled coil</keyword>
<sequence>METPELKAQPDDAESTQSTPRRRVGSASAATDSLVTIPLSDSSQSRPPTVNVEGDQLLSKPPRDSLSPTDDCRSSRSSERSVDGRRSTRSSSHPLTLAEEIANSPERKLSMLVEGKRKRSSSSASESSLQVDWEQLDKTEAREEEQAEDDQQTALLLARLEQENNALAVNPKAARARVDTQSRPPSVHQLKKMVQEQGARSVRFSLVPAVAPMTELEFWAALVRDYAGTAQRLPLITSSKIRGGIPPPLRGVVWVSMAAARNTVVEEQFDRLCLESTPHENTIAKDIGRSFPGVDMFKDPNGDGQRMLGTVLRCFSLYDDKIGYCQGLGFLVGPLLMNMGDKQAFCVLVRLMEDYDLRSCFLPDLSGLHLRIFQFKKLLAQHVPAVAQHLDDLGVEGTAYSQWFLSFFAVTCPLALLFRIYDVIFAEGASETIMRVALAVIRKNEKKLLAFTELEDAMRLLLSRQLWDPYGLGPTSGDDLVNDFCDFTADVTRDSLQAIEAEFRRAESGETSGRGFFPDVQSAASRFLGRLWAPSHTHTPSKANILTSTLAAPTPSRPASGLHRTPSKQSLATLGSNDGGSDSSSSQSVSTAMTELSRDSSADFASMKSIKSPDSSTGSRSTMASQKDKDLHNQIEDLLMACTELQREQNLLTAQLQKEKEDRQEDHAVFRSLVDYLKDNFTEDEEPSPVEPETPLEEDPIRDMMSEVTRLVSQVETRIQPNNRRSSGYETKASLRASMAALRDQLQNESLRSQELAREIQAKDEEIARMKDDLQKARMRIQSGYSEKQRLEKTISELRQAARSGRSRSGSQPGVQPSSDISTPPSRSDTGASDVSVSSTGLREFKLAQSLSNRSSSQVASSPPTYSKRVSSLSTQAVLSTADHAPPDQDTLLLELVNAKTAEAVAKQELEELKARFEAMRKMLNVTPPIPQLSVPVASATTAAETPLSKVSSRSSESTSSTPKSSTPISITKSPDSSTATSATPGVAATAGSWGAAAGGFFGWGKRSLSSAQVPTITKK</sequence>
<dbReference type="PROSITE" id="PS50086">
    <property type="entry name" value="TBC_RABGAP"/>
    <property type="match status" value="1"/>
</dbReference>
<feature type="domain" description="Rab-GAP TBC" evidence="5">
    <location>
        <begin position="244"/>
        <end position="428"/>
    </location>
</feature>
<dbReference type="SUPFAM" id="SSF47923">
    <property type="entry name" value="Ypt/Rab-GAP domain of gyp1p"/>
    <property type="match status" value="2"/>
</dbReference>
<dbReference type="GO" id="GO:0005096">
    <property type="term" value="F:GTPase activator activity"/>
    <property type="evidence" value="ECO:0007669"/>
    <property type="project" value="UniProtKB-KW"/>
</dbReference>
<feature type="compositionally biased region" description="Polar residues" evidence="4">
    <location>
        <begin position="28"/>
        <end position="48"/>
    </location>
</feature>
<dbReference type="RefSeq" id="XP_016213871.1">
    <property type="nucleotide sequence ID" value="XM_016358253.1"/>
</dbReference>
<accession>A0A0D1YTP9</accession>
<evidence type="ECO:0000313" key="7">
    <source>
        <dbReference type="Proteomes" id="UP000053259"/>
    </source>
</evidence>
<name>A0A0D1YTP9_9PEZI</name>
<feature type="coiled-coil region" evidence="3">
    <location>
        <begin position="896"/>
        <end position="927"/>
    </location>
</feature>
<dbReference type="InterPro" id="IPR000195">
    <property type="entry name" value="Rab-GAP-TBC_dom"/>
</dbReference>
<dbReference type="GO" id="GO:0031267">
    <property type="term" value="F:small GTPase binding"/>
    <property type="evidence" value="ECO:0007669"/>
    <property type="project" value="TreeGrafter"/>
</dbReference>
<feature type="compositionally biased region" description="Low complexity" evidence="4">
    <location>
        <begin position="799"/>
        <end position="812"/>
    </location>
</feature>
<dbReference type="Pfam" id="PF23436">
    <property type="entry name" value="RabGap-TBC_2"/>
    <property type="match status" value="1"/>
</dbReference>
<keyword evidence="7" id="KW-1185">Reference proteome</keyword>
<dbReference type="PANTHER" id="PTHR47219:SF9">
    <property type="entry name" value="GTPASE ACTIVATING PROTEIN AND CENTROSOME-ASSOCIATED, ISOFORM B"/>
    <property type="match status" value="1"/>
</dbReference>
<organism evidence="6 7">
    <name type="scientific">Verruconis gallopava</name>
    <dbReference type="NCBI Taxonomy" id="253628"/>
    <lineage>
        <taxon>Eukaryota</taxon>
        <taxon>Fungi</taxon>
        <taxon>Dikarya</taxon>
        <taxon>Ascomycota</taxon>
        <taxon>Pezizomycotina</taxon>
        <taxon>Dothideomycetes</taxon>
        <taxon>Pleosporomycetidae</taxon>
        <taxon>Venturiales</taxon>
        <taxon>Sympoventuriaceae</taxon>
        <taxon>Verruconis</taxon>
    </lineage>
</organism>
<feature type="compositionally biased region" description="Basic and acidic residues" evidence="4">
    <location>
        <begin position="1"/>
        <end position="10"/>
    </location>
</feature>
<dbReference type="SMART" id="SM00164">
    <property type="entry name" value="TBC"/>
    <property type="match status" value="1"/>
</dbReference>
<dbReference type="STRING" id="253628.A0A0D1YTP9"/>
<dbReference type="Gene3D" id="1.10.10.750">
    <property type="entry name" value="Ypt/Rab-GAP domain of gyp1p, domain 1"/>
    <property type="match status" value="1"/>
</dbReference>